<protein>
    <recommendedName>
        <fullName evidence="2">GIR1-like zinc ribbon domain-containing protein</fullName>
    </recommendedName>
</protein>
<dbReference type="EnsemblPlants" id="Bo4g125290.1">
    <property type="protein sequence ID" value="Bo4g125290.1"/>
    <property type="gene ID" value="Bo4g125290"/>
</dbReference>
<evidence type="ECO:0000313" key="3">
    <source>
        <dbReference type="EnsemblPlants" id="Bo4g125300.1"/>
    </source>
</evidence>
<evidence type="ECO:0000259" key="2">
    <source>
        <dbReference type="Pfam" id="PF24747"/>
    </source>
</evidence>
<dbReference type="InterPro" id="IPR056440">
    <property type="entry name" value="Zn-ribbon_GIR1"/>
</dbReference>
<dbReference type="OMA" id="MYTMVIQ"/>
<accession>A0A0D3BYH4</accession>
<dbReference type="EnsemblPlants" id="Bo4g125300.1">
    <property type="protein sequence ID" value="Bo4g125300.1"/>
    <property type="gene ID" value="Bo4g125300"/>
</dbReference>
<dbReference type="HOGENOM" id="CLU_2323739_0_0_1"/>
<dbReference type="Gramene" id="Bo4g125300.1">
    <property type="protein sequence ID" value="Bo4g125300.1"/>
    <property type="gene ID" value="Bo4g125300"/>
</dbReference>
<dbReference type="AlphaFoldDB" id="A0A0D3BYH4"/>
<feature type="domain" description="GIR1-like zinc ribbon" evidence="2">
    <location>
        <begin position="66"/>
        <end position="92"/>
    </location>
</feature>
<dbReference type="Pfam" id="PF24747">
    <property type="entry name" value="Zn-ribbon_GIR1"/>
    <property type="match status" value="1"/>
</dbReference>
<feature type="region of interest" description="Disordered" evidence="1">
    <location>
        <begin position="1"/>
        <end position="43"/>
    </location>
</feature>
<dbReference type="Gramene" id="Bo4g125290.1">
    <property type="protein sequence ID" value="Bo4g125290.1"/>
    <property type="gene ID" value="Bo4g125290"/>
</dbReference>
<evidence type="ECO:0000313" key="4">
    <source>
        <dbReference type="Proteomes" id="UP000032141"/>
    </source>
</evidence>
<dbReference type="Proteomes" id="UP000032141">
    <property type="component" value="Chromosome C4"/>
</dbReference>
<sequence>MLNKNGKRVRDESPAKTGESVVADQRFKRGSSPTHSSSSLYSCLSTTEENKEEVASSWIDEEPSVLVLVGCRRCLMYTMVIQKKLRCLNCKCNDQLILL</sequence>
<keyword evidence="4" id="KW-1185">Reference proteome</keyword>
<dbReference type="PANTHER" id="PTHR33177">
    <property type="entry name" value="PUTATIVE-RELATED"/>
    <property type="match status" value="1"/>
</dbReference>
<proteinExistence type="predicted"/>
<organism evidence="3 4">
    <name type="scientific">Brassica oleracea var. oleracea</name>
    <dbReference type="NCBI Taxonomy" id="109376"/>
    <lineage>
        <taxon>Eukaryota</taxon>
        <taxon>Viridiplantae</taxon>
        <taxon>Streptophyta</taxon>
        <taxon>Embryophyta</taxon>
        <taxon>Tracheophyta</taxon>
        <taxon>Spermatophyta</taxon>
        <taxon>Magnoliopsida</taxon>
        <taxon>eudicotyledons</taxon>
        <taxon>Gunneridae</taxon>
        <taxon>Pentapetalae</taxon>
        <taxon>rosids</taxon>
        <taxon>malvids</taxon>
        <taxon>Brassicales</taxon>
        <taxon>Brassicaceae</taxon>
        <taxon>Brassiceae</taxon>
        <taxon>Brassica</taxon>
    </lineage>
</organism>
<feature type="compositionally biased region" description="Low complexity" evidence="1">
    <location>
        <begin position="31"/>
        <end position="43"/>
    </location>
</feature>
<reference evidence="3" key="2">
    <citation type="submission" date="2015-03" db="UniProtKB">
        <authorList>
            <consortium name="EnsemblPlants"/>
        </authorList>
    </citation>
    <scope>IDENTIFICATION</scope>
</reference>
<evidence type="ECO:0000256" key="1">
    <source>
        <dbReference type="SAM" id="MobiDB-lite"/>
    </source>
</evidence>
<dbReference type="InterPro" id="IPR055281">
    <property type="entry name" value="GIR1-2/SIED1"/>
</dbReference>
<name>A0A0D3BYH4_BRAOL</name>
<dbReference type="PANTHER" id="PTHR33177:SF23">
    <property type="entry name" value="GENOME ASSEMBLY, CHROMOSOME: A04"/>
    <property type="match status" value="1"/>
</dbReference>
<reference evidence="3 4" key="1">
    <citation type="journal article" date="2014" name="Genome Biol.">
        <title>Transcriptome and methylome profiling reveals relics of genome dominance in the mesopolyploid Brassica oleracea.</title>
        <authorList>
            <person name="Parkin I.A."/>
            <person name="Koh C."/>
            <person name="Tang H."/>
            <person name="Robinson S.J."/>
            <person name="Kagale S."/>
            <person name="Clarke W.E."/>
            <person name="Town C.D."/>
            <person name="Nixon J."/>
            <person name="Krishnakumar V."/>
            <person name="Bidwell S.L."/>
            <person name="Denoeud F."/>
            <person name="Belcram H."/>
            <person name="Links M.G."/>
            <person name="Just J."/>
            <person name="Clarke C."/>
            <person name="Bender T."/>
            <person name="Huebert T."/>
            <person name="Mason A.S."/>
            <person name="Pires J.C."/>
            <person name="Barker G."/>
            <person name="Moore J."/>
            <person name="Walley P.G."/>
            <person name="Manoli S."/>
            <person name="Batley J."/>
            <person name="Edwards D."/>
            <person name="Nelson M.N."/>
            <person name="Wang X."/>
            <person name="Paterson A.H."/>
            <person name="King G."/>
            <person name="Bancroft I."/>
            <person name="Chalhoub B."/>
            <person name="Sharpe A.G."/>
        </authorList>
    </citation>
    <scope>NUCLEOTIDE SEQUENCE</scope>
    <source>
        <strain evidence="4">cv. TO1000</strain>
        <strain evidence="3">TO1000</strain>
    </source>
</reference>